<dbReference type="InterPro" id="IPR011006">
    <property type="entry name" value="CheY-like_superfamily"/>
</dbReference>
<dbReference type="InterPro" id="IPR018062">
    <property type="entry name" value="HTH_AraC-typ_CS"/>
</dbReference>
<dbReference type="PANTHER" id="PTHR43280">
    <property type="entry name" value="ARAC-FAMILY TRANSCRIPTIONAL REGULATOR"/>
    <property type="match status" value="1"/>
</dbReference>
<feature type="domain" description="HTH araC/xylS-type" evidence="5">
    <location>
        <begin position="174"/>
        <end position="272"/>
    </location>
</feature>
<dbReference type="Proteomes" id="UP000623967">
    <property type="component" value="Unassembled WGS sequence"/>
</dbReference>
<feature type="modified residue" description="4-aspartylphosphate" evidence="4">
    <location>
        <position position="54"/>
    </location>
</feature>
<evidence type="ECO:0000256" key="1">
    <source>
        <dbReference type="ARBA" id="ARBA00023015"/>
    </source>
</evidence>
<proteinExistence type="predicted"/>
<evidence type="ECO:0000256" key="3">
    <source>
        <dbReference type="ARBA" id="ARBA00023163"/>
    </source>
</evidence>
<dbReference type="PROSITE" id="PS50110">
    <property type="entry name" value="RESPONSE_REGULATORY"/>
    <property type="match status" value="1"/>
</dbReference>
<evidence type="ECO:0000256" key="2">
    <source>
        <dbReference type="ARBA" id="ARBA00023125"/>
    </source>
</evidence>
<accession>A0ABS1TNR8</accession>
<comment type="caution">
    <text evidence="7">The sequence shown here is derived from an EMBL/GenBank/DDBJ whole genome shotgun (WGS) entry which is preliminary data.</text>
</comment>
<dbReference type="InterPro" id="IPR009057">
    <property type="entry name" value="Homeodomain-like_sf"/>
</dbReference>
<feature type="domain" description="Response regulatory" evidence="6">
    <location>
        <begin position="2"/>
        <end position="119"/>
    </location>
</feature>
<evidence type="ECO:0000259" key="5">
    <source>
        <dbReference type="PROSITE" id="PS01124"/>
    </source>
</evidence>
<dbReference type="EMBL" id="JAESWB010000168">
    <property type="protein sequence ID" value="MBL4952970.1"/>
    <property type="molecule type" value="Genomic_DNA"/>
</dbReference>
<evidence type="ECO:0000313" key="8">
    <source>
        <dbReference type="Proteomes" id="UP000623967"/>
    </source>
</evidence>
<dbReference type="InterPro" id="IPR018060">
    <property type="entry name" value="HTH_AraC"/>
</dbReference>
<keyword evidence="1" id="KW-0805">Transcription regulation</keyword>
<keyword evidence="8" id="KW-1185">Reference proteome</keyword>
<dbReference type="Pfam" id="PF12833">
    <property type="entry name" value="HTH_18"/>
    <property type="match status" value="1"/>
</dbReference>
<dbReference type="Gene3D" id="3.40.50.2300">
    <property type="match status" value="1"/>
</dbReference>
<dbReference type="Gene3D" id="1.10.10.60">
    <property type="entry name" value="Homeodomain-like"/>
    <property type="match status" value="2"/>
</dbReference>
<keyword evidence="2" id="KW-0238">DNA-binding</keyword>
<dbReference type="CDD" id="cd17536">
    <property type="entry name" value="REC_YesN-like"/>
    <property type="match status" value="1"/>
</dbReference>
<evidence type="ECO:0000259" key="6">
    <source>
        <dbReference type="PROSITE" id="PS50110"/>
    </source>
</evidence>
<dbReference type="SUPFAM" id="SSF46689">
    <property type="entry name" value="Homeodomain-like"/>
    <property type="match status" value="2"/>
</dbReference>
<gene>
    <name evidence="7" type="ORF">JK635_12175</name>
</gene>
<dbReference type="PANTHER" id="PTHR43280:SF2">
    <property type="entry name" value="HTH-TYPE TRANSCRIPTIONAL REGULATOR EXSA"/>
    <property type="match status" value="1"/>
</dbReference>
<dbReference type="PRINTS" id="PR00032">
    <property type="entry name" value="HTHARAC"/>
</dbReference>
<dbReference type="Pfam" id="PF00072">
    <property type="entry name" value="Response_reg"/>
    <property type="match status" value="1"/>
</dbReference>
<keyword evidence="3" id="KW-0804">Transcription</keyword>
<name>A0ABS1TNR8_9BACI</name>
<dbReference type="PROSITE" id="PS01124">
    <property type="entry name" value="HTH_ARAC_FAMILY_2"/>
    <property type="match status" value="1"/>
</dbReference>
<protein>
    <submittedName>
        <fullName evidence="7">Response regulator</fullName>
    </submittedName>
</protein>
<dbReference type="PROSITE" id="PS00041">
    <property type="entry name" value="HTH_ARAC_FAMILY_1"/>
    <property type="match status" value="1"/>
</dbReference>
<dbReference type="InterPro" id="IPR001789">
    <property type="entry name" value="Sig_transdc_resp-reg_receiver"/>
</dbReference>
<evidence type="ECO:0000313" key="7">
    <source>
        <dbReference type="EMBL" id="MBL4952970.1"/>
    </source>
</evidence>
<dbReference type="SUPFAM" id="SSF52172">
    <property type="entry name" value="CheY-like"/>
    <property type="match status" value="1"/>
</dbReference>
<organism evidence="7 8">
    <name type="scientific">Neobacillus paridis</name>
    <dbReference type="NCBI Taxonomy" id="2803862"/>
    <lineage>
        <taxon>Bacteria</taxon>
        <taxon>Bacillati</taxon>
        <taxon>Bacillota</taxon>
        <taxon>Bacilli</taxon>
        <taxon>Bacillales</taxon>
        <taxon>Bacillaceae</taxon>
        <taxon>Neobacillus</taxon>
    </lineage>
</organism>
<reference evidence="7 8" key="1">
    <citation type="submission" date="2021-01" db="EMBL/GenBank/DDBJ databases">
        <title>Genome public.</title>
        <authorList>
            <person name="Liu C."/>
            <person name="Sun Q."/>
        </authorList>
    </citation>
    <scope>NUCLEOTIDE SEQUENCE [LARGE SCALE GENOMIC DNA]</scope>
    <source>
        <strain evidence="7 8">YIM B02564</strain>
    </source>
</reference>
<sequence>MRIIIVDDEALERKGLSKMILEEMPEISIVGDARNGRVAMELADQLAPDVMMMDIKMPGIDGVQAVKEIRKKHKKIKFIMVSAFNTFEYAKEVMQQGVKEYILKPSRKEDVIAALRRVQAEVQEERAEQMEQLRLRKKYQKALSLINSEWPEKNRELLDRNRSSDYSHIKIMMEKAVDYIEQNFKEAITLEKTAEYVNLTPFYFSKIFKERMGVTFIDYLTELRINYAKEEMKSPEKSLKEICFDAGYKDPNYFCRVFKKITGDTPTEYRHKHIN</sequence>
<evidence type="ECO:0000256" key="4">
    <source>
        <dbReference type="PROSITE-ProRule" id="PRU00169"/>
    </source>
</evidence>
<dbReference type="RefSeq" id="WP_202654193.1">
    <property type="nucleotide sequence ID" value="NZ_JAESWB010000168.1"/>
</dbReference>
<dbReference type="SMART" id="SM00448">
    <property type="entry name" value="REC"/>
    <property type="match status" value="1"/>
</dbReference>
<dbReference type="SMART" id="SM00342">
    <property type="entry name" value="HTH_ARAC"/>
    <property type="match status" value="1"/>
</dbReference>
<keyword evidence="4" id="KW-0597">Phosphoprotein</keyword>
<dbReference type="InterPro" id="IPR020449">
    <property type="entry name" value="Tscrpt_reg_AraC-type_HTH"/>
</dbReference>